<dbReference type="Pfam" id="PF13458">
    <property type="entry name" value="Peripla_BP_6"/>
    <property type="match status" value="1"/>
</dbReference>
<comment type="caution">
    <text evidence="5">The sequence shown here is derived from an EMBL/GenBank/DDBJ whole genome shotgun (WGS) entry which is preliminary data.</text>
</comment>
<evidence type="ECO:0000256" key="3">
    <source>
        <dbReference type="SAM" id="SignalP"/>
    </source>
</evidence>
<dbReference type="PANTHER" id="PTHR47235:SF1">
    <property type="entry name" value="BLR6548 PROTEIN"/>
    <property type="match status" value="1"/>
</dbReference>
<name>A0ABS7UEI6_9ACTN</name>
<dbReference type="InterPro" id="IPR028082">
    <property type="entry name" value="Peripla_BP_I"/>
</dbReference>
<reference evidence="5 6" key="1">
    <citation type="submission" date="2021-09" db="EMBL/GenBank/DDBJ databases">
        <title>Whole genome sequence of Nocardioides sp. GBK3QG-3.</title>
        <authorList>
            <person name="Tuo L."/>
        </authorList>
    </citation>
    <scope>NUCLEOTIDE SEQUENCE [LARGE SCALE GENOMIC DNA]</scope>
    <source>
        <strain evidence="5 6">GBK3QG-3</strain>
    </source>
</reference>
<dbReference type="Gene3D" id="3.40.50.2300">
    <property type="match status" value="2"/>
</dbReference>
<evidence type="ECO:0000313" key="5">
    <source>
        <dbReference type="EMBL" id="MBZ5739414.1"/>
    </source>
</evidence>
<proteinExistence type="inferred from homology"/>
<dbReference type="PROSITE" id="PS51257">
    <property type="entry name" value="PROKAR_LIPOPROTEIN"/>
    <property type="match status" value="1"/>
</dbReference>
<protein>
    <submittedName>
        <fullName evidence="5">ABC transporter substrate-binding protein</fullName>
    </submittedName>
</protein>
<feature type="domain" description="Leucine-binding protein" evidence="4">
    <location>
        <begin position="48"/>
        <end position="371"/>
    </location>
</feature>
<organism evidence="5 6">
    <name type="scientific">Nocardioides mangrovi</name>
    <dbReference type="NCBI Taxonomy" id="2874580"/>
    <lineage>
        <taxon>Bacteria</taxon>
        <taxon>Bacillati</taxon>
        <taxon>Actinomycetota</taxon>
        <taxon>Actinomycetes</taxon>
        <taxon>Propionibacteriales</taxon>
        <taxon>Nocardioidaceae</taxon>
        <taxon>Nocardioides</taxon>
    </lineage>
</organism>
<sequence>MRTSRIAVAVAALVLPTMAACASTSDGGDGATSDPNTIVIGYLGAESAMTDVMAASVKALNDDGGIDGKTVKLVTKITPEPADGVAAVKELIDDDHVVAIVGQTNNADQQWQQYPAQKGVPVIGGLNVNVPYVTNPDFFPTGANLYAMAYGVMDLASTVGDSTGALYCAESPQCAQLPTFVELLGGMLGVETPVTVKVSTTGGDWTAACQALIDGKVDSYQIAADGPAVVKIANSCYDQGLRSRVVTGDATVRSSFLKYPAFDGMLAAGTTVPFIDDSTPGTKAYQEMLATYLPDLGDENGPLPMNSYIAVQLFKKAVELGGTDEVTSASIKDGLYQMKDETLDGLTVPITYTEGKPTIINCYYTLGIENGKFTEPDGLKTKCAPDDLIDTILKASSAVVS</sequence>
<dbReference type="InterPro" id="IPR028081">
    <property type="entry name" value="Leu-bd"/>
</dbReference>
<evidence type="ECO:0000256" key="1">
    <source>
        <dbReference type="ARBA" id="ARBA00010062"/>
    </source>
</evidence>
<dbReference type="RefSeq" id="WP_224123782.1">
    <property type="nucleotide sequence ID" value="NZ_JAIQZJ010000008.1"/>
</dbReference>
<keyword evidence="6" id="KW-1185">Reference proteome</keyword>
<comment type="similarity">
    <text evidence="1">Belongs to the leucine-binding protein family.</text>
</comment>
<evidence type="ECO:0000259" key="4">
    <source>
        <dbReference type="Pfam" id="PF13458"/>
    </source>
</evidence>
<dbReference type="PANTHER" id="PTHR47235">
    <property type="entry name" value="BLR6548 PROTEIN"/>
    <property type="match status" value="1"/>
</dbReference>
<dbReference type="Proteomes" id="UP000780875">
    <property type="component" value="Unassembled WGS sequence"/>
</dbReference>
<feature type="signal peptide" evidence="3">
    <location>
        <begin position="1"/>
        <end position="22"/>
    </location>
</feature>
<dbReference type="SUPFAM" id="SSF53822">
    <property type="entry name" value="Periplasmic binding protein-like I"/>
    <property type="match status" value="1"/>
</dbReference>
<feature type="chain" id="PRO_5046151321" evidence="3">
    <location>
        <begin position="23"/>
        <end position="401"/>
    </location>
</feature>
<keyword evidence="2 3" id="KW-0732">Signal</keyword>
<evidence type="ECO:0000256" key="2">
    <source>
        <dbReference type="ARBA" id="ARBA00022729"/>
    </source>
</evidence>
<gene>
    <name evidence="5" type="ORF">K8U61_14675</name>
</gene>
<evidence type="ECO:0000313" key="6">
    <source>
        <dbReference type="Proteomes" id="UP000780875"/>
    </source>
</evidence>
<dbReference type="CDD" id="cd06341">
    <property type="entry name" value="PBP1_ABC_ligand_binding-like"/>
    <property type="match status" value="1"/>
</dbReference>
<accession>A0ABS7UEI6</accession>
<dbReference type="EMBL" id="JAIQZJ010000008">
    <property type="protein sequence ID" value="MBZ5739414.1"/>
    <property type="molecule type" value="Genomic_DNA"/>
</dbReference>